<dbReference type="AlphaFoldDB" id="A0A1M6H2D4"/>
<dbReference type="OrthoDB" id="1272140at2"/>
<evidence type="ECO:0000256" key="1">
    <source>
        <dbReference type="SAM" id="Phobius"/>
    </source>
</evidence>
<accession>A0A1M6H2D4</accession>
<keyword evidence="1" id="KW-0812">Transmembrane</keyword>
<name>A0A1M6H2D4_9FLAO</name>
<reference evidence="3" key="1">
    <citation type="submission" date="2016-11" db="EMBL/GenBank/DDBJ databases">
        <authorList>
            <person name="Varghese N."/>
            <person name="Submissions S."/>
        </authorList>
    </citation>
    <scope>NUCLEOTIDE SEQUENCE [LARGE SCALE GENOMIC DNA]</scope>
    <source>
        <strain evidence="3">DSM 22623</strain>
    </source>
</reference>
<dbReference type="STRING" id="570521.SAMN04488508_10632"/>
<proteinExistence type="predicted"/>
<evidence type="ECO:0000313" key="2">
    <source>
        <dbReference type="EMBL" id="SHJ16357.1"/>
    </source>
</evidence>
<evidence type="ECO:0000313" key="3">
    <source>
        <dbReference type="Proteomes" id="UP000184432"/>
    </source>
</evidence>
<keyword evidence="3" id="KW-1185">Reference proteome</keyword>
<organism evidence="2 3">
    <name type="scientific">Aquimarina spongiae</name>
    <dbReference type="NCBI Taxonomy" id="570521"/>
    <lineage>
        <taxon>Bacteria</taxon>
        <taxon>Pseudomonadati</taxon>
        <taxon>Bacteroidota</taxon>
        <taxon>Flavobacteriia</taxon>
        <taxon>Flavobacteriales</taxon>
        <taxon>Flavobacteriaceae</taxon>
        <taxon>Aquimarina</taxon>
    </lineage>
</organism>
<feature type="transmembrane region" description="Helical" evidence="1">
    <location>
        <begin position="91"/>
        <end position="112"/>
    </location>
</feature>
<keyword evidence="1" id="KW-0472">Membrane</keyword>
<gene>
    <name evidence="2" type="ORF">SAMN04488508_10632</name>
</gene>
<keyword evidence="1" id="KW-1133">Transmembrane helix</keyword>
<protein>
    <submittedName>
        <fullName evidence="2">Uncharacterized protein</fullName>
    </submittedName>
</protein>
<dbReference type="Proteomes" id="UP000184432">
    <property type="component" value="Unassembled WGS sequence"/>
</dbReference>
<dbReference type="EMBL" id="FQYP01000006">
    <property type="protein sequence ID" value="SHJ16357.1"/>
    <property type="molecule type" value="Genomic_DNA"/>
</dbReference>
<dbReference type="RefSeq" id="WP_073316719.1">
    <property type="nucleotide sequence ID" value="NZ_FQYP01000006.1"/>
</dbReference>
<sequence length="286" mass="33599">MAREFLSNNNASSKDISLWKGQDIISFQEDLQQKVKGSISEKSFYSYFKNTPEKLPRVDILNLLSQYCDYKNWNDFKTTHSKDQLKNKKPVLLKATILLLSSLVLLTVIYMFTPKTNTFNFCFIDQDRKQPINTIPMDIIILNDQQSPFYTKSDSLGCFSWTTKDDFIQFVVQSPYHKTDTIYRIVSSRKNEEIQIRTDDYALMLHYYANGKIEDWEHRKQELFQLIAKDATIFQVLPHGLGIEMYSKTKFINTLTTPTEQLKNIEIIESKRLNGQIVKLKFRVRL</sequence>